<dbReference type="Proteomes" id="UP000603453">
    <property type="component" value="Unassembled WGS sequence"/>
</dbReference>
<organism evidence="1 2">
    <name type="scientific">Mucor saturninus</name>
    <dbReference type="NCBI Taxonomy" id="64648"/>
    <lineage>
        <taxon>Eukaryota</taxon>
        <taxon>Fungi</taxon>
        <taxon>Fungi incertae sedis</taxon>
        <taxon>Mucoromycota</taxon>
        <taxon>Mucoromycotina</taxon>
        <taxon>Mucoromycetes</taxon>
        <taxon>Mucorales</taxon>
        <taxon>Mucorineae</taxon>
        <taxon>Mucoraceae</taxon>
        <taxon>Mucor</taxon>
    </lineage>
</organism>
<proteinExistence type="predicted"/>
<dbReference type="AlphaFoldDB" id="A0A8H7UZB1"/>
<evidence type="ECO:0000313" key="1">
    <source>
        <dbReference type="EMBL" id="KAG2195924.1"/>
    </source>
</evidence>
<accession>A0A8H7UZB1</accession>
<reference evidence="1" key="1">
    <citation type="submission" date="2020-12" db="EMBL/GenBank/DDBJ databases">
        <title>Metabolic potential, ecology and presence of endohyphal bacteria is reflected in genomic diversity of Mucoromycotina.</title>
        <authorList>
            <person name="Muszewska A."/>
            <person name="Okrasinska A."/>
            <person name="Steczkiewicz K."/>
            <person name="Drgas O."/>
            <person name="Orlowska M."/>
            <person name="Perlinska-Lenart U."/>
            <person name="Aleksandrzak-Piekarczyk T."/>
            <person name="Szatraj K."/>
            <person name="Zielenkiewicz U."/>
            <person name="Pilsyk S."/>
            <person name="Malc E."/>
            <person name="Mieczkowski P."/>
            <person name="Kruszewska J.S."/>
            <person name="Biernat P."/>
            <person name="Pawlowska J."/>
        </authorList>
    </citation>
    <scope>NUCLEOTIDE SEQUENCE</scope>
    <source>
        <strain evidence="1">WA0000017839</strain>
    </source>
</reference>
<protein>
    <submittedName>
        <fullName evidence="1">Uncharacterized protein</fullName>
    </submittedName>
</protein>
<keyword evidence="2" id="KW-1185">Reference proteome</keyword>
<dbReference type="OrthoDB" id="2386620at2759"/>
<name>A0A8H7UZB1_9FUNG</name>
<comment type="caution">
    <text evidence="1">The sequence shown here is derived from an EMBL/GenBank/DDBJ whole genome shotgun (WGS) entry which is preliminary data.</text>
</comment>
<gene>
    <name evidence="1" type="ORF">INT47_002697</name>
</gene>
<evidence type="ECO:0000313" key="2">
    <source>
        <dbReference type="Proteomes" id="UP000603453"/>
    </source>
</evidence>
<dbReference type="EMBL" id="JAEPRD010000158">
    <property type="protein sequence ID" value="KAG2195924.1"/>
    <property type="molecule type" value="Genomic_DNA"/>
</dbReference>
<sequence length="100" mass="10768">MSDSTFEALANIPGHLSSFAASAQDGKVVQSSEGSTNTEKTSLAAYQLLGDATILAKLTPELQQDKLKRITVTFPSQYHVFTVSDDTIYGIERTNNVSAQ</sequence>